<sequence>MNKVKEKRLEKNLTQLELANLVGVTPKYIGFIENGERNPSLQVAQKIASALGYGIDDIFLQAKCTKCT</sequence>
<accession>A0A133PS72</accession>
<dbReference type="Gene3D" id="1.10.260.40">
    <property type="entry name" value="lambda repressor-like DNA-binding domains"/>
    <property type="match status" value="1"/>
</dbReference>
<comment type="caution">
    <text evidence="3">The sequence shown here is derived from an EMBL/GenBank/DDBJ whole genome shotgun (WGS) entry which is preliminary data.</text>
</comment>
<dbReference type="Pfam" id="PF01381">
    <property type="entry name" value="HTH_3"/>
    <property type="match status" value="1"/>
</dbReference>
<dbReference type="RefSeq" id="WP_060799538.1">
    <property type="nucleotide sequence ID" value="NZ_KQ957086.1"/>
</dbReference>
<proteinExistence type="predicted"/>
<name>A0A133PS72_9FIRM</name>
<reference evidence="3 4" key="1">
    <citation type="submission" date="2016-01" db="EMBL/GenBank/DDBJ databases">
        <authorList>
            <person name="Oliw E.H."/>
        </authorList>
    </citation>
    <scope>NUCLEOTIDE SEQUENCE [LARGE SCALE GENOMIC DNA]</scope>
    <source>
        <strain evidence="3 4">CMW7756A</strain>
    </source>
</reference>
<dbReference type="InterPro" id="IPR001387">
    <property type="entry name" value="Cro/C1-type_HTH"/>
</dbReference>
<dbReference type="SMART" id="SM00530">
    <property type="entry name" value="HTH_XRE"/>
    <property type="match status" value="1"/>
</dbReference>
<dbReference type="EMBL" id="LRQE01000004">
    <property type="protein sequence ID" value="KXA31667.1"/>
    <property type="molecule type" value="Genomic_DNA"/>
</dbReference>
<evidence type="ECO:0000313" key="3">
    <source>
        <dbReference type="EMBL" id="KXA31667.1"/>
    </source>
</evidence>
<dbReference type="PANTHER" id="PTHR46558">
    <property type="entry name" value="TRACRIPTIONAL REGULATORY PROTEIN-RELATED-RELATED"/>
    <property type="match status" value="1"/>
</dbReference>
<dbReference type="Proteomes" id="UP000070174">
    <property type="component" value="Unassembled WGS sequence"/>
</dbReference>
<dbReference type="AlphaFoldDB" id="A0A133PS72"/>
<feature type="domain" description="HTH cro/C1-type" evidence="2">
    <location>
        <begin position="4"/>
        <end position="58"/>
    </location>
</feature>
<evidence type="ECO:0000259" key="2">
    <source>
        <dbReference type="PROSITE" id="PS50943"/>
    </source>
</evidence>
<dbReference type="InterPro" id="IPR010982">
    <property type="entry name" value="Lambda_DNA-bd_dom_sf"/>
</dbReference>
<dbReference type="PANTHER" id="PTHR46558:SF4">
    <property type="entry name" value="DNA-BIDING PHAGE PROTEIN"/>
    <property type="match status" value="1"/>
</dbReference>
<dbReference type="CDD" id="cd00093">
    <property type="entry name" value="HTH_XRE"/>
    <property type="match status" value="1"/>
</dbReference>
<evidence type="ECO:0000313" key="4">
    <source>
        <dbReference type="Proteomes" id="UP000070174"/>
    </source>
</evidence>
<keyword evidence="1" id="KW-0238">DNA-binding</keyword>
<dbReference type="SUPFAM" id="SSF47413">
    <property type="entry name" value="lambda repressor-like DNA-binding domains"/>
    <property type="match status" value="1"/>
</dbReference>
<protein>
    <submittedName>
        <fullName evidence="3">Transcriptional regulator, PvuIIC family protein</fullName>
    </submittedName>
</protein>
<organism evidence="3">
    <name type="scientific">Peptoniphilus harei</name>
    <dbReference type="NCBI Taxonomy" id="54005"/>
    <lineage>
        <taxon>Bacteria</taxon>
        <taxon>Bacillati</taxon>
        <taxon>Bacillota</taxon>
        <taxon>Tissierellia</taxon>
        <taxon>Tissierellales</taxon>
        <taxon>Peptoniphilaceae</taxon>
        <taxon>Peptoniphilus</taxon>
    </lineage>
</organism>
<dbReference type="PROSITE" id="PS50943">
    <property type="entry name" value="HTH_CROC1"/>
    <property type="match status" value="1"/>
</dbReference>
<evidence type="ECO:0000256" key="1">
    <source>
        <dbReference type="ARBA" id="ARBA00023125"/>
    </source>
</evidence>
<dbReference type="PATRIC" id="fig|54005.3.peg.193"/>
<dbReference type="GO" id="GO:0003677">
    <property type="term" value="F:DNA binding"/>
    <property type="evidence" value="ECO:0007669"/>
    <property type="project" value="UniProtKB-KW"/>
</dbReference>
<gene>
    <name evidence="3" type="ORF">HMPREF3229_00195</name>
</gene>